<sequence length="199" mass="22239">MTLEEIRTWLEANRGNSDVAAYLGELSTPTAEGVEGFLDTEAGRKVLQPRLDSNFTKGLNTWKEKNLDKLIEDEVKKRNPDKTPEQIELENLRKELEDQKNEAKREKLMTSAMKEASTKGLPTAFLDLFVTSDEETTLANLKRLEETYSADLQKAVDERFQKGGRKIPSGDPNDDNSVGSSFAKSANEQSKPASAGLWD</sequence>
<evidence type="ECO:0008006" key="5">
    <source>
        <dbReference type="Google" id="ProtNLM"/>
    </source>
</evidence>
<comment type="caution">
    <text evidence="3">The sequence shown here is derived from an EMBL/GenBank/DDBJ whole genome shotgun (WGS) entry which is preliminary data.</text>
</comment>
<gene>
    <name evidence="3" type="ORF">C4B60_10640</name>
</gene>
<dbReference type="Pfam" id="PF14265">
    <property type="entry name" value="DUF4355"/>
    <property type="match status" value="1"/>
</dbReference>
<reference evidence="3 4" key="1">
    <citation type="submission" date="2018-02" db="EMBL/GenBank/DDBJ databases">
        <title>Jeotgalibacillus proteolyticum sp. nov. a protease producing bacterium isolated from ocean sediments of Laizhou Bay.</title>
        <authorList>
            <person name="Li Y."/>
        </authorList>
    </citation>
    <scope>NUCLEOTIDE SEQUENCE [LARGE SCALE GENOMIC DNA]</scope>
    <source>
        <strain evidence="3 4">22-7</strain>
    </source>
</reference>
<evidence type="ECO:0000313" key="3">
    <source>
        <dbReference type="EMBL" id="PPA70044.1"/>
    </source>
</evidence>
<dbReference type="RefSeq" id="WP_104057994.1">
    <property type="nucleotide sequence ID" value="NZ_PREZ01000004.1"/>
</dbReference>
<protein>
    <recommendedName>
        <fullName evidence="5">DUF4355 domain-containing protein</fullName>
    </recommendedName>
</protein>
<dbReference type="Proteomes" id="UP000239047">
    <property type="component" value="Unassembled WGS sequence"/>
</dbReference>
<name>A0A2S5GAV1_9BACL</name>
<keyword evidence="1" id="KW-0175">Coiled coil</keyword>
<dbReference type="OrthoDB" id="1901795at2"/>
<feature type="coiled-coil region" evidence="1">
    <location>
        <begin position="82"/>
        <end position="113"/>
    </location>
</feature>
<dbReference type="EMBL" id="PREZ01000004">
    <property type="protein sequence ID" value="PPA70044.1"/>
    <property type="molecule type" value="Genomic_DNA"/>
</dbReference>
<feature type="region of interest" description="Disordered" evidence="2">
    <location>
        <begin position="155"/>
        <end position="199"/>
    </location>
</feature>
<dbReference type="AlphaFoldDB" id="A0A2S5GAV1"/>
<proteinExistence type="predicted"/>
<evidence type="ECO:0000256" key="1">
    <source>
        <dbReference type="SAM" id="Coils"/>
    </source>
</evidence>
<feature type="compositionally biased region" description="Polar residues" evidence="2">
    <location>
        <begin position="175"/>
        <end position="192"/>
    </location>
</feature>
<keyword evidence="4" id="KW-1185">Reference proteome</keyword>
<evidence type="ECO:0000256" key="2">
    <source>
        <dbReference type="SAM" id="MobiDB-lite"/>
    </source>
</evidence>
<dbReference type="InterPro" id="IPR025580">
    <property type="entry name" value="Gp46"/>
</dbReference>
<organism evidence="3 4">
    <name type="scientific">Jeotgalibacillus proteolyticus</name>
    <dbReference type="NCBI Taxonomy" id="2082395"/>
    <lineage>
        <taxon>Bacteria</taxon>
        <taxon>Bacillati</taxon>
        <taxon>Bacillota</taxon>
        <taxon>Bacilli</taxon>
        <taxon>Bacillales</taxon>
        <taxon>Caryophanaceae</taxon>
        <taxon>Jeotgalibacillus</taxon>
    </lineage>
</organism>
<accession>A0A2S5GAV1</accession>
<evidence type="ECO:0000313" key="4">
    <source>
        <dbReference type="Proteomes" id="UP000239047"/>
    </source>
</evidence>